<sequence>MKGSMVVATLIVIVAFAVAFTIPGGYDQEDGFPIFIHEPTFLVFIIADAISLFSSSTSLLVFLSIITSNYAQRDFLYSLPRKLVIGLVTLFISVAAMMLTFVASFFVLYRNGLKWVPIIIGILAAIPVIVFATLQFPVWLDMFRSMYDSTYIFHPKSNMLYKKNSRL</sequence>
<evidence type="ECO:0000259" key="3">
    <source>
        <dbReference type="Pfam" id="PF13962"/>
    </source>
</evidence>
<dbReference type="PANTHER" id="PTHR24177:SF443">
    <property type="entry name" value="PGG DOMAIN-CONTAINING PROTEIN"/>
    <property type="match status" value="1"/>
</dbReference>
<feature type="domain" description="PGG" evidence="3">
    <location>
        <begin position="4"/>
        <end position="107"/>
    </location>
</feature>
<reference evidence="4" key="1">
    <citation type="submission" date="2023-04" db="EMBL/GenBank/DDBJ databases">
        <authorList>
            <person name="Vijverberg K."/>
            <person name="Xiong W."/>
            <person name="Schranz E."/>
        </authorList>
    </citation>
    <scope>NUCLEOTIDE SEQUENCE</scope>
</reference>
<gene>
    <name evidence="4" type="ORF">LSALG_LOCUS38790</name>
</gene>
<name>A0AA36EL88_LACSI</name>
<evidence type="ECO:0000256" key="1">
    <source>
        <dbReference type="SAM" id="Phobius"/>
    </source>
</evidence>
<dbReference type="EMBL" id="OX465084">
    <property type="protein sequence ID" value="CAI9300129.1"/>
    <property type="molecule type" value="Genomic_DNA"/>
</dbReference>
<proteinExistence type="predicted"/>
<evidence type="ECO:0000256" key="2">
    <source>
        <dbReference type="SAM" id="SignalP"/>
    </source>
</evidence>
<dbReference type="PANTHER" id="PTHR24177">
    <property type="entry name" value="CASKIN"/>
    <property type="match status" value="1"/>
</dbReference>
<dbReference type="AlphaFoldDB" id="A0AA36EL88"/>
<keyword evidence="1" id="KW-1133">Transmembrane helix</keyword>
<feature type="transmembrane region" description="Helical" evidence="1">
    <location>
        <begin position="83"/>
        <end position="109"/>
    </location>
</feature>
<dbReference type="Proteomes" id="UP001177003">
    <property type="component" value="Chromosome 8"/>
</dbReference>
<evidence type="ECO:0000313" key="5">
    <source>
        <dbReference type="Proteomes" id="UP001177003"/>
    </source>
</evidence>
<evidence type="ECO:0000313" key="4">
    <source>
        <dbReference type="EMBL" id="CAI9300129.1"/>
    </source>
</evidence>
<keyword evidence="5" id="KW-1185">Reference proteome</keyword>
<protein>
    <recommendedName>
        <fullName evidence="3">PGG domain-containing protein</fullName>
    </recommendedName>
</protein>
<dbReference type="GO" id="GO:0016020">
    <property type="term" value="C:membrane"/>
    <property type="evidence" value="ECO:0007669"/>
    <property type="project" value="TreeGrafter"/>
</dbReference>
<keyword evidence="1" id="KW-0812">Transmembrane</keyword>
<feature type="chain" id="PRO_5041226749" description="PGG domain-containing protein" evidence="2">
    <location>
        <begin position="20"/>
        <end position="167"/>
    </location>
</feature>
<keyword evidence="1" id="KW-0472">Membrane</keyword>
<dbReference type="InterPro" id="IPR026961">
    <property type="entry name" value="PGG_dom"/>
</dbReference>
<dbReference type="Pfam" id="PF13962">
    <property type="entry name" value="PGG"/>
    <property type="match status" value="1"/>
</dbReference>
<feature type="signal peptide" evidence="2">
    <location>
        <begin position="1"/>
        <end position="19"/>
    </location>
</feature>
<feature type="transmembrane region" description="Helical" evidence="1">
    <location>
        <begin position="45"/>
        <end position="71"/>
    </location>
</feature>
<feature type="transmembrane region" description="Helical" evidence="1">
    <location>
        <begin position="115"/>
        <end position="140"/>
    </location>
</feature>
<organism evidence="4 5">
    <name type="scientific">Lactuca saligna</name>
    <name type="common">Willowleaf lettuce</name>
    <dbReference type="NCBI Taxonomy" id="75948"/>
    <lineage>
        <taxon>Eukaryota</taxon>
        <taxon>Viridiplantae</taxon>
        <taxon>Streptophyta</taxon>
        <taxon>Embryophyta</taxon>
        <taxon>Tracheophyta</taxon>
        <taxon>Spermatophyta</taxon>
        <taxon>Magnoliopsida</taxon>
        <taxon>eudicotyledons</taxon>
        <taxon>Gunneridae</taxon>
        <taxon>Pentapetalae</taxon>
        <taxon>asterids</taxon>
        <taxon>campanulids</taxon>
        <taxon>Asterales</taxon>
        <taxon>Asteraceae</taxon>
        <taxon>Cichorioideae</taxon>
        <taxon>Cichorieae</taxon>
        <taxon>Lactucinae</taxon>
        <taxon>Lactuca</taxon>
    </lineage>
</organism>
<accession>A0AA36EL88</accession>
<keyword evidence="2" id="KW-0732">Signal</keyword>